<evidence type="ECO:0000313" key="2">
    <source>
        <dbReference type="Proteomes" id="UP000014210"/>
    </source>
</evidence>
<name>A0ABP2UX08_9ENTE</name>
<protein>
    <submittedName>
        <fullName evidence="1">Uncharacterized protein</fullName>
    </submittedName>
</protein>
<dbReference type="EMBL" id="AHYU01000047">
    <property type="protein sequence ID" value="EOT30807.1"/>
    <property type="molecule type" value="Genomic_DNA"/>
</dbReference>
<organism evidence="1 2">
    <name type="scientific">Enterococcus durans ATCC 6056</name>
    <dbReference type="NCBI Taxonomy" id="1140001"/>
    <lineage>
        <taxon>Bacteria</taxon>
        <taxon>Bacillati</taxon>
        <taxon>Bacillota</taxon>
        <taxon>Bacilli</taxon>
        <taxon>Lactobacillales</taxon>
        <taxon>Enterococcaceae</taxon>
        <taxon>Enterococcus</taxon>
    </lineage>
</organism>
<reference evidence="1 2" key="1">
    <citation type="submission" date="2013-03" db="EMBL/GenBank/DDBJ databases">
        <title>The Genome Sequence of Enterococcus durans ATCC_6056 (Illumina only assembly).</title>
        <authorList>
            <consortium name="The Broad Institute Genomics Platform"/>
            <consortium name="The Broad Institute Genome Sequencing Center for Infectious Disease"/>
            <person name="Earl A."/>
            <person name="Russ C."/>
            <person name="Gilmore M."/>
            <person name="Surin D."/>
            <person name="Walker B."/>
            <person name="Young S."/>
            <person name="Zeng Q."/>
            <person name="Gargeya S."/>
            <person name="Fitzgerald M."/>
            <person name="Haas B."/>
            <person name="Abouelleil A."/>
            <person name="Allen A.W."/>
            <person name="Alvarado L."/>
            <person name="Arachchi H.M."/>
            <person name="Berlin A.M."/>
            <person name="Chapman S.B."/>
            <person name="Gainer-Dewar J."/>
            <person name="Goldberg J."/>
            <person name="Griggs A."/>
            <person name="Gujja S."/>
            <person name="Hansen M."/>
            <person name="Howarth C."/>
            <person name="Imamovic A."/>
            <person name="Ireland A."/>
            <person name="Larimer J."/>
            <person name="McCowan C."/>
            <person name="Murphy C."/>
            <person name="Pearson M."/>
            <person name="Poon T.W."/>
            <person name="Priest M."/>
            <person name="Roberts A."/>
            <person name="Saif S."/>
            <person name="Shea T."/>
            <person name="Sisk P."/>
            <person name="Sykes S."/>
            <person name="Wortman J."/>
            <person name="Nusbaum C."/>
            <person name="Birren B."/>
        </authorList>
    </citation>
    <scope>NUCLEOTIDE SEQUENCE [LARGE SCALE GENOMIC DNA]</scope>
    <source>
        <strain evidence="1 2">ATCC 6056</strain>
    </source>
</reference>
<accession>A0ABP2UX08</accession>
<comment type="caution">
    <text evidence="1">The sequence shown here is derived from an EMBL/GenBank/DDBJ whole genome shotgun (WGS) entry which is preliminary data.</text>
</comment>
<gene>
    <name evidence="1" type="ORF">OMS_02362</name>
</gene>
<sequence>MTWNKQKRFEALLTGTKADRPIVSGWHHFLDKEQTSADLAEATVEFAQRFCCKVLNKE</sequence>
<evidence type="ECO:0000313" key="1">
    <source>
        <dbReference type="EMBL" id="EOT30807.1"/>
    </source>
</evidence>
<keyword evidence="2" id="KW-1185">Reference proteome</keyword>
<proteinExistence type="predicted"/>
<dbReference type="RefSeq" id="WP_002330366.1">
    <property type="nucleotide sequence ID" value="NZ_KE136384.1"/>
</dbReference>
<dbReference type="Proteomes" id="UP000014210">
    <property type="component" value="Unassembled WGS sequence"/>
</dbReference>